<sequence length="98" mass="10697">MTIRDTTVKARVQAEGNAVAQVVLTLQCRTDKPWCRERVTVTHKGETIDSKQVTIEADATRELTLNFRGPAREALRAGPAITLDVQIGDATSHVTVTP</sequence>
<evidence type="ECO:0000313" key="1">
    <source>
        <dbReference type="EMBL" id="SCL39352.1"/>
    </source>
</evidence>
<dbReference type="EMBL" id="FMHW01000002">
    <property type="protein sequence ID" value="SCL39352.1"/>
    <property type="molecule type" value="Genomic_DNA"/>
</dbReference>
<dbReference type="RefSeq" id="WP_091648615.1">
    <property type="nucleotide sequence ID" value="NZ_FMHW01000002.1"/>
</dbReference>
<gene>
    <name evidence="1" type="ORF">GA0074692_5333</name>
</gene>
<keyword evidence="2" id="KW-1185">Reference proteome</keyword>
<reference evidence="2" key="1">
    <citation type="submission" date="2016-06" db="EMBL/GenBank/DDBJ databases">
        <authorList>
            <person name="Varghese N."/>
            <person name="Submissions Spin"/>
        </authorList>
    </citation>
    <scope>NUCLEOTIDE SEQUENCE [LARGE SCALE GENOMIC DNA]</scope>
    <source>
        <strain evidence="2">DSM 43817</strain>
    </source>
</reference>
<proteinExistence type="predicted"/>
<dbReference type="Proteomes" id="UP000198959">
    <property type="component" value="Unassembled WGS sequence"/>
</dbReference>
<evidence type="ECO:0000313" key="2">
    <source>
        <dbReference type="Proteomes" id="UP000198959"/>
    </source>
</evidence>
<accession>A0A1C6TCS0</accession>
<dbReference type="OrthoDB" id="9804511at2"/>
<name>A0A1C6TCS0_9ACTN</name>
<dbReference type="AlphaFoldDB" id="A0A1C6TCS0"/>
<protein>
    <submittedName>
        <fullName evidence="1">Uncharacterized protein</fullName>
    </submittedName>
</protein>
<organism evidence="1 2">
    <name type="scientific">Micromonospora pallida</name>
    <dbReference type="NCBI Taxonomy" id="145854"/>
    <lineage>
        <taxon>Bacteria</taxon>
        <taxon>Bacillati</taxon>
        <taxon>Actinomycetota</taxon>
        <taxon>Actinomycetes</taxon>
        <taxon>Micromonosporales</taxon>
        <taxon>Micromonosporaceae</taxon>
        <taxon>Micromonospora</taxon>
    </lineage>
</organism>